<dbReference type="SUPFAM" id="SSF50129">
    <property type="entry name" value="GroES-like"/>
    <property type="match status" value="1"/>
</dbReference>
<evidence type="ECO:0000256" key="5">
    <source>
        <dbReference type="ARBA" id="ARBA00022989"/>
    </source>
</evidence>
<dbReference type="OrthoDB" id="10021397at2759"/>
<feature type="domain" description="Major facilitator superfamily (MFS) profile" evidence="8">
    <location>
        <begin position="50"/>
        <end position="510"/>
    </location>
</feature>
<dbReference type="Gene3D" id="3.40.50.720">
    <property type="entry name" value="NAD(P)-binding Rossmann-like Domain"/>
    <property type="match status" value="1"/>
</dbReference>
<dbReference type="InterPro" id="IPR020846">
    <property type="entry name" value="MFS_dom"/>
</dbReference>
<feature type="transmembrane region" description="Helical" evidence="7">
    <location>
        <begin position="82"/>
        <end position="102"/>
    </location>
</feature>
<evidence type="ECO:0000259" key="8">
    <source>
        <dbReference type="PROSITE" id="PS50850"/>
    </source>
</evidence>
<feature type="transmembrane region" description="Helical" evidence="7">
    <location>
        <begin position="319"/>
        <end position="338"/>
    </location>
</feature>
<feature type="transmembrane region" description="Helical" evidence="7">
    <location>
        <begin position="204"/>
        <end position="223"/>
    </location>
</feature>
<evidence type="ECO:0000256" key="1">
    <source>
        <dbReference type="ARBA" id="ARBA00004141"/>
    </source>
</evidence>
<evidence type="ECO:0000256" key="6">
    <source>
        <dbReference type="ARBA" id="ARBA00023136"/>
    </source>
</evidence>
<dbReference type="GO" id="GO:0005886">
    <property type="term" value="C:plasma membrane"/>
    <property type="evidence" value="ECO:0007669"/>
    <property type="project" value="TreeGrafter"/>
</dbReference>
<dbReference type="Gene3D" id="1.20.1250.20">
    <property type="entry name" value="MFS general substrate transporter like domains"/>
    <property type="match status" value="2"/>
</dbReference>
<feature type="transmembrane region" description="Helical" evidence="7">
    <location>
        <begin position="114"/>
        <end position="134"/>
    </location>
</feature>
<dbReference type="Pfam" id="PF00107">
    <property type="entry name" value="ADH_zinc_N"/>
    <property type="match status" value="1"/>
</dbReference>
<evidence type="ECO:0000256" key="4">
    <source>
        <dbReference type="ARBA" id="ARBA00022692"/>
    </source>
</evidence>
<organism evidence="9 10">
    <name type="scientific">Penicillium italicum</name>
    <name type="common">Blue mold</name>
    <dbReference type="NCBI Taxonomy" id="40296"/>
    <lineage>
        <taxon>Eukaryota</taxon>
        <taxon>Fungi</taxon>
        <taxon>Dikarya</taxon>
        <taxon>Ascomycota</taxon>
        <taxon>Pezizomycotina</taxon>
        <taxon>Eurotiomycetes</taxon>
        <taxon>Eurotiomycetidae</taxon>
        <taxon>Eurotiales</taxon>
        <taxon>Aspergillaceae</taxon>
        <taxon>Penicillium</taxon>
    </lineage>
</organism>
<dbReference type="SUPFAM" id="SSF51735">
    <property type="entry name" value="NAD(P)-binding Rossmann-fold domains"/>
    <property type="match status" value="1"/>
</dbReference>
<dbReference type="EMBL" id="JQGA01000923">
    <property type="protein sequence ID" value="KGO71590.1"/>
    <property type="molecule type" value="Genomic_DNA"/>
</dbReference>
<protein>
    <submittedName>
        <fullName evidence="9">Polyketide synthase, enoylreductase</fullName>
    </submittedName>
</protein>
<comment type="caution">
    <text evidence="9">The sequence shown here is derived from an EMBL/GenBank/DDBJ whole genome shotgun (WGS) entry which is preliminary data.</text>
</comment>
<dbReference type="HOGENOM" id="CLU_344547_0_0_1"/>
<dbReference type="GO" id="GO:0022857">
    <property type="term" value="F:transmembrane transporter activity"/>
    <property type="evidence" value="ECO:0007669"/>
    <property type="project" value="InterPro"/>
</dbReference>
<keyword evidence="3" id="KW-0813">Transport</keyword>
<dbReference type="InterPro" id="IPR036291">
    <property type="entry name" value="NAD(P)-bd_dom_sf"/>
</dbReference>
<dbReference type="PANTHER" id="PTHR23501:SF12">
    <property type="entry name" value="MAJOR FACILITATOR SUPERFAMILY (MFS) PROFILE DOMAIN-CONTAINING PROTEIN-RELATED"/>
    <property type="match status" value="1"/>
</dbReference>
<dbReference type="InterPro" id="IPR011032">
    <property type="entry name" value="GroES-like_sf"/>
</dbReference>
<dbReference type="SMART" id="SM00829">
    <property type="entry name" value="PKS_ER"/>
    <property type="match status" value="1"/>
</dbReference>
<gene>
    <name evidence="9" type="ORF">PITC_044670</name>
</gene>
<keyword evidence="4 7" id="KW-0812">Transmembrane</keyword>
<dbReference type="InterPro" id="IPR036259">
    <property type="entry name" value="MFS_trans_sf"/>
</dbReference>
<dbReference type="InterPro" id="IPR011701">
    <property type="entry name" value="MFS"/>
</dbReference>
<dbReference type="Pfam" id="PF08240">
    <property type="entry name" value="ADH_N"/>
    <property type="match status" value="1"/>
</dbReference>
<dbReference type="STRING" id="40296.A0A0A2L4P9"/>
<dbReference type="InterPro" id="IPR020843">
    <property type="entry name" value="ER"/>
</dbReference>
<reference evidence="9 10" key="1">
    <citation type="journal article" date="2015" name="Mol. Plant Microbe Interact.">
        <title>Genome, transcriptome, and functional analyses of Penicillium expansum provide new insights into secondary metabolism and pathogenicity.</title>
        <authorList>
            <person name="Ballester A.R."/>
            <person name="Marcet-Houben M."/>
            <person name="Levin E."/>
            <person name="Sela N."/>
            <person name="Selma-Lazaro C."/>
            <person name="Carmona L."/>
            <person name="Wisniewski M."/>
            <person name="Droby S."/>
            <person name="Gonzalez-Candelas L."/>
            <person name="Gabaldon T."/>
        </authorList>
    </citation>
    <scope>NUCLEOTIDE SEQUENCE [LARGE SCALE GENOMIC DNA]</scope>
    <source>
        <strain evidence="9 10">PHI-1</strain>
    </source>
</reference>
<feature type="transmembrane region" description="Helical" evidence="7">
    <location>
        <begin position="278"/>
        <end position="299"/>
    </location>
</feature>
<evidence type="ECO:0000256" key="7">
    <source>
        <dbReference type="SAM" id="Phobius"/>
    </source>
</evidence>
<feature type="transmembrane region" description="Helical" evidence="7">
    <location>
        <begin position="383"/>
        <end position="403"/>
    </location>
</feature>
<keyword evidence="10" id="KW-1185">Reference proteome</keyword>
<dbReference type="GO" id="GO:0016491">
    <property type="term" value="F:oxidoreductase activity"/>
    <property type="evidence" value="ECO:0007669"/>
    <property type="project" value="InterPro"/>
</dbReference>
<feature type="transmembrane region" description="Helical" evidence="7">
    <location>
        <begin position="43"/>
        <end position="62"/>
    </location>
</feature>
<evidence type="ECO:0000256" key="3">
    <source>
        <dbReference type="ARBA" id="ARBA00022448"/>
    </source>
</evidence>
<comment type="subcellular location">
    <subcellularLocation>
        <location evidence="1">Membrane</location>
        <topology evidence="1">Multi-pass membrane protein</topology>
    </subcellularLocation>
</comment>
<keyword evidence="5 7" id="KW-1133">Transmembrane helix</keyword>
<dbReference type="PROSITE" id="PS50850">
    <property type="entry name" value="MFS"/>
    <property type="match status" value="1"/>
</dbReference>
<dbReference type="PhylomeDB" id="A0A0A2L4P9"/>
<evidence type="ECO:0000313" key="9">
    <source>
        <dbReference type="EMBL" id="KGO71590.1"/>
    </source>
</evidence>
<dbReference type="CDD" id="cd17502">
    <property type="entry name" value="MFS_Azr1_MDR_like"/>
    <property type="match status" value="1"/>
</dbReference>
<dbReference type="Pfam" id="PF07690">
    <property type="entry name" value="MFS_1"/>
    <property type="match status" value="1"/>
</dbReference>
<keyword evidence="6 7" id="KW-0472">Membrane</keyword>
<dbReference type="Gene3D" id="3.90.180.10">
    <property type="entry name" value="Medium-chain alcohol dehydrogenases, catalytic domain"/>
    <property type="match status" value="2"/>
</dbReference>
<feature type="transmembrane region" description="Helical" evidence="7">
    <location>
        <begin position="244"/>
        <end position="266"/>
    </location>
</feature>
<sequence length="821" mass="88194">MSIYASTPSESVLESQTPNHVDESIPIKVEGAEKDAAPGRDIVGFRWLLVCIAVFSANLLYGLDNTIVADIQGPIAGDFDEYTRLGWLGVGFTLGSVVFILPLGKAYAIFDTKWLFIGCLTMFAAGSALCGAAPSMNAIIVGRVWAGAGGAGMYLGNLNLLTILTTPKEQPVYVGLVGLIYGTGCILGPIIGGAFSDSSATWRWSFYLNLVIFGVMSPIYVFLLPSLPRPAGEGRSFRKKLIELDWVGTVLSAGMHISIILFIVFGGVEWSWTDGRNIALYVVSAVCIIAFVLSQYFCVGTTKQDRLFPGEFLRNPTMILLYVIMACGGAALFVAVYYIPLYFQFVHGDSGIMSAVRLLPFVCFYVATILLCGYLMPSTGYFIIWYLMSGVFMLIGAVLMYTVKLDTSPSRVYGYSILMGLGMATTQAAYSVGPAIVTPDRVAECLQFMNIGQGQSQLLGLAIASAIFQTKTLSGLTALLGDKGYSQVDIQSAVAGAQSTLMERLPPVLKTAALRVIPSHIDLIFSKIRIVASSIPGIYKQAVFKEQGASLVLEEVTLTLPKHDEILVKVEACGVCHSDHFAQTNLMGGGFPLVPGHEIIGRVAAVGEGETLWKEGDRIGGAWHGGHDAAVHIPEHVNAAKYAPMLCAGVTVFNAMRHMQIPPGEIVAIQGLGGLGHLALQYANKFGYRVVALSRDSTKEEFARNLGAHDYIDTSREDPVAALQKLGGASLIVSTAPVPEIIDPLTQGLGVMGKLLIMSRKGKSIWSWLSGHATDSEDAIAFADLHGIDCLVEEFPLIKCNEAFAAMMEGSVRFRAVIAMH</sequence>
<dbReference type="InterPro" id="IPR013154">
    <property type="entry name" value="ADH-like_N"/>
</dbReference>
<evidence type="ECO:0000313" key="10">
    <source>
        <dbReference type="Proteomes" id="UP000030104"/>
    </source>
</evidence>
<dbReference type="InterPro" id="IPR013149">
    <property type="entry name" value="ADH-like_C"/>
</dbReference>
<feature type="transmembrane region" description="Helical" evidence="7">
    <location>
        <begin position="358"/>
        <end position="376"/>
    </location>
</feature>
<feature type="transmembrane region" description="Helical" evidence="7">
    <location>
        <begin position="172"/>
        <end position="192"/>
    </location>
</feature>
<accession>A0A0A2L4P9</accession>
<dbReference type="SUPFAM" id="SSF103473">
    <property type="entry name" value="MFS general substrate transporter"/>
    <property type="match status" value="1"/>
</dbReference>
<proteinExistence type="inferred from homology"/>
<dbReference type="AlphaFoldDB" id="A0A0A2L4P9"/>
<evidence type="ECO:0000256" key="2">
    <source>
        <dbReference type="ARBA" id="ARBA00007520"/>
    </source>
</evidence>
<name>A0A0A2L4P9_PENIT</name>
<feature type="transmembrane region" description="Helical" evidence="7">
    <location>
        <begin position="140"/>
        <end position="160"/>
    </location>
</feature>
<dbReference type="PANTHER" id="PTHR23501">
    <property type="entry name" value="MAJOR FACILITATOR SUPERFAMILY"/>
    <property type="match status" value="1"/>
</dbReference>
<dbReference type="Proteomes" id="UP000030104">
    <property type="component" value="Unassembled WGS sequence"/>
</dbReference>
<comment type="similarity">
    <text evidence="2">Belongs to the major facilitator superfamily. TCR/Tet family.</text>
</comment>